<dbReference type="AlphaFoldDB" id="A0A919P9R0"/>
<accession>A0A919P9R0</accession>
<evidence type="ECO:0000313" key="5">
    <source>
        <dbReference type="Proteomes" id="UP000642125"/>
    </source>
</evidence>
<feature type="compositionally biased region" description="Gly residues" evidence="1">
    <location>
        <begin position="33"/>
        <end position="42"/>
    </location>
</feature>
<gene>
    <name evidence="4" type="ORF">Cpa01nite_09660</name>
</gene>
<reference evidence="4" key="1">
    <citation type="submission" date="2021-01" db="EMBL/GenBank/DDBJ databases">
        <title>Whole genome shotgun sequence of Cellulomonas pakistanensis NBRC 110800.</title>
        <authorList>
            <person name="Komaki H."/>
            <person name="Tamura T."/>
        </authorList>
    </citation>
    <scope>NUCLEOTIDE SEQUENCE</scope>
    <source>
        <strain evidence="4">NBRC 110800</strain>
    </source>
</reference>
<feature type="region of interest" description="Disordered" evidence="1">
    <location>
        <begin position="1"/>
        <end position="54"/>
    </location>
</feature>
<feature type="transmembrane region" description="Helical" evidence="2">
    <location>
        <begin position="132"/>
        <end position="164"/>
    </location>
</feature>
<organism evidence="4 5">
    <name type="scientific">Cellulomonas pakistanensis</name>
    <dbReference type="NCBI Taxonomy" id="992287"/>
    <lineage>
        <taxon>Bacteria</taxon>
        <taxon>Bacillati</taxon>
        <taxon>Actinomycetota</taxon>
        <taxon>Actinomycetes</taxon>
        <taxon>Micrococcales</taxon>
        <taxon>Cellulomonadaceae</taxon>
        <taxon>Cellulomonas</taxon>
    </lineage>
</organism>
<keyword evidence="2" id="KW-1133">Transmembrane helix</keyword>
<dbReference type="InterPro" id="IPR025241">
    <property type="entry name" value="DUF4190"/>
</dbReference>
<keyword evidence="2" id="KW-0812">Transmembrane</keyword>
<proteinExistence type="predicted"/>
<evidence type="ECO:0000313" key="4">
    <source>
        <dbReference type="EMBL" id="GIG35585.1"/>
    </source>
</evidence>
<comment type="caution">
    <text evidence="4">The sequence shown here is derived from an EMBL/GenBank/DDBJ whole genome shotgun (WGS) entry which is preliminary data.</text>
</comment>
<keyword evidence="5" id="KW-1185">Reference proteome</keyword>
<evidence type="ECO:0000256" key="1">
    <source>
        <dbReference type="SAM" id="MobiDB-lite"/>
    </source>
</evidence>
<sequence>MSTPNQPQDPYSAEGRGSGDQSGGVPPYPGGTPADGGQGTPGGVPQYGSYTGGDQGQAGGYGQGGYGQPAYGGQGYGGSMEKNNLGVWSLVLGIVGFFVCSIFTSIPGIIVGSKAKQAVARGEANNGSLANAGYIVSWVVTALGVVGIIFFIVLVATGGFAAYLDTINNSTY</sequence>
<evidence type="ECO:0000256" key="2">
    <source>
        <dbReference type="SAM" id="Phobius"/>
    </source>
</evidence>
<feature type="domain" description="DUF4190" evidence="3">
    <location>
        <begin position="85"/>
        <end position="146"/>
    </location>
</feature>
<dbReference type="EMBL" id="BONO01000005">
    <property type="protein sequence ID" value="GIG35585.1"/>
    <property type="molecule type" value="Genomic_DNA"/>
</dbReference>
<name>A0A919P9R0_9CELL</name>
<keyword evidence="2" id="KW-0472">Membrane</keyword>
<feature type="transmembrane region" description="Helical" evidence="2">
    <location>
        <begin position="87"/>
        <end position="111"/>
    </location>
</feature>
<evidence type="ECO:0000259" key="3">
    <source>
        <dbReference type="Pfam" id="PF13828"/>
    </source>
</evidence>
<dbReference type="Pfam" id="PF13828">
    <property type="entry name" value="DUF4190"/>
    <property type="match status" value="1"/>
</dbReference>
<protein>
    <recommendedName>
        <fullName evidence="3">DUF4190 domain-containing protein</fullName>
    </recommendedName>
</protein>
<dbReference type="Proteomes" id="UP000642125">
    <property type="component" value="Unassembled WGS sequence"/>
</dbReference>
<dbReference type="RefSeq" id="WP_203667627.1">
    <property type="nucleotide sequence ID" value="NZ_BONO01000005.1"/>
</dbReference>